<evidence type="ECO:0000256" key="6">
    <source>
        <dbReference type="ARBA" id="ARBA00023163"/>
    </source>
</evidence>
<keyword evidence="9" id="KW-1185">Reference proteome</keyword>
<evidence type="ECO:0000256" key="3">
    <source>
        <dbReference type="ARBA" id="ARBA00022478"/>
    </source>
</evidence>
<evidence type="ECO:0000256" key="2">
    <source>
        <dbReference type="ARBA" id="ARBA00012418"/>
    </source>
</evidence>
<keyword evidence="5" id="KW-0548">Nucleotidyltransferase</keyword>
<dbReference type="EC" id="2.7.7.6" evidence="2"/>
<dbReference type="SUPFAM" id="SSF64484">
    <property type="entry name" value="beta and beta-prime subunits of DNA dependent RNA-polymerase"/>
    <property type="match status" value="1"/>
</dbReference>
<accession>A0AAD9KXR5</accession>
<name>A0AAD9KXR5_RIDPI</name>
<dbReference type="Proteomes" id="UP001209878">
    <property type="component" value="Unassembled WGS sequence"/>
</dbReference>
<dbReference type="PANTHER" id="PTHR19376">
    <property type="entry name" value="DNA-DIRECTED RNA POLYMERASE"/>
    <property type="match status" value="1"/>
</dbReference>
<dbReference type="Gene3D" id="1.10.150.390">
    <property type="match status" value="1"/>
</dbReference>
<proteinExistence type="inferred from homology"/>
<dbReference type="EMBL" id="JAODUO010000501">
    <property type="protein sequence ID" value="KAK2179285.1"/>
    <property type="molecule type" value="Genomic_DNA"/>
</dbReference>
<dbReference type="CDD" id="cd02735">
    <property type="entry name" value="RNAP_I_Rpa1_C"/>
    <property type="match status" value="1"/>
</dbReference>
<keyword evidence="3" id="KW-0240">DNA-directed RNA polymerase</keyword>
<dbReference type="AlphaFoldDB" id="A0AAD9KXR5"/>
<comment type="caution">
    <text evidence="8">The sequence shown here is derived from an EMBL/GenBank/DDBJ whole genome shotgun (WGS) entry which is preliminary data.</text>
</comment>
<dbReference type="GO" id="GO:0003677">
    <property type="term" value="F:DNA binding"/>
    <property type="evidence" value="ECO:0007669"/>
    <property type="project" value="InterPro"/>
</dbReference>
<evidence type="ECO:0000313" key="9">
    <source>
        <dbReference type="Proteomes" id="UP001209878"/>
    </source>
</evidence>
<reference evidence="8" key="1">
    <citation type="journal article" date="2023" name="Mol. Biol. Evol.">
        <title>Third-Generation Sequencing Reveals the Adaptive Role of the Epigenome in Three Deep-Sea Polychaetes.</title>
        <authorList>
            <person name="Perez M."/>
            <person name="Aroh O."/>
            <person name="Sun Y."/>
            <person name="Lan Y."/>
            <person name="Juniper S.K."/>
            <person name="Young C.R."/>
            <person name="Angers B."/>
            <person name="Qian P.Y."/>
        </authorList>
    </citation>
    <scope>NUCLEOTIDE SEQUENCE</scope>
    <source>
        <strain evidence="8">R07B-5</strain>
    </source>
</reference>
<evidence type="ECO:0000313" key="8">
    <source>
        <dbReference type="EMBL" id="KAK2179285.1"/>
    </source>
</evidence>
<evidence type="ECO:0000256" key="5">
    <source>
        <dbReference type="ARBA" id="ARBA00022695"/>
    </source>
</evidence>
<dbReference type="GO" id="GO:0003899">
    <property type="term" value="F:DNA-directed RNA polymerase activity"/>
    <property type="evidence" value="ECO:0007669"/>
    <property type="project" value="UniProtKB-EC"/>
</dbReference>
<sequence length="226" mass="25474">MDAKRVSDVLSLAKMATSYRYDAADELWCEVTFKVPLAERKVDMTSVVEKEAKRTVLYQVPGISRCFLSESRELGQEGTMKLRFEGVNIQEMYNYADILRLNELYTNNIHAMAKTYGIEAACRVIVKEIRDVFMGYGIQVDYHHLSLVADYMTFEGEYKSFSRIGIESNASPLQKMTFETTMHFLKTATIQGACDELKSPSSRLITGRLVGVGTGAFDLVLPANKC</sequence>
<protein>
    <recommendedName>
        <fullName evidence="2">DNA-directed RNA polymerase</fullName>
        <ecNumber evidence="2">2.7.7.6</ecNumber>
    </recommendedName>
</protein>
<dbReference type="Gene3D" id="3.30.70.2850">
    <property type="match status" value="1"/>
</dbReference>
<dbReference type="InterPro" id="IPR045867">
    <property type="entry name" value="DNA-dir_RpoC_beta_prime"/>
</dbReference>
<feature type="domain" description="RNA polymerase Rpb1" evidence="7">
    <location>
        <begin position="48"/>
        <end position="171"/>
    </location>
</feature>
<dbReference type="PANTHER" id="PTHR19376:SF11">
    <property type="entry name" value="DNA-DIRECTED RNA POLYMERASE I SUBUNIT RPA1"/>
    <property type="match status" value="1"/>
</dbReference>
<organism evidence="8 9">
    <name type="scientific">Ridgeia piscesae</name>
    <name type="common">Tubeworm</name>
    <dbReference type="NCBI Taxonomy" id="27915"/>
    <lineage>
        <taxon>Eukaryota</taxon>
        <taxon>Metazoa</taxon>
        <taxon>Spiralia</taxon>
        <taxon>Lophotrochozoa</taxon>
        <taxon>Annelida</taxon>
        <taxon>Polychaeta</taxon>
        <taxon>Sedentaria</taxon>
        <taxon>Canalipalpata</taxon>
        <taxon>Sabellida</taxon>
        <taxon>Siboglinidae</taxon>
        <taxon>Ridgeia</taxon>
    </lineage>
</organism>
<gene>
    <name evidence="8" type="ORF">NP493_500g02080</name>
</gene>
<keyword evidence="4" id="KW-0808">Transferase</keyword>
<dbReference type="InterPro" id="IPR047107">
    <property type="entry name" value="DNA-dir_RNA_pol1_lsu_C"/>
</dbReference>
<keyword evidence="6" id="KW-0804">Transcription</keyword>
<comment type="similarity">
    <text evidence="1">Belongs to the RNA polymerase beta' chain family.</text>
</comment>
<evidence type="ECO:0000256" key="4">
    <source>
        <dbReference type="ARBA" id="ARBA00022679"/>
    </source>
</evidence>
<dbReference type="InterPro" id="IPR007081">
    <property type="entry name" value="RNA_pol_Rpb1_5"/>
</dbReference>
<dbReference type="Pfam" id="PF04998">
    <property type="entry name" value="RNA_pol_Rpb1_5"/>
    <property type="match status" value="1"/>
</dbReference>
<dbReference type="GO" id="GO:0005736">
    <property type="term" value="C:RNA polymerase I complex"/>
    <property type="evidence" value="ECO:0007669"/>
    <property type="project" value="TreeGrafter"/>
</dbReference>
<evidence type="ECO:0000259" key="7">
    <source>
        <dbReference type="Pfam" id="PF04998"/>
    </source>
</evidence>
<evidence type="ECO:0000256" key="1">
    <source>
        <dbReference type="ARBA" id="ARBA00006460"/>
    </source>
</evidence>
<dbReference type="GO" id="GO:0006351">
    <property type="term" value="P:DNA-templated transcription"/>
    <property type="evidence" value="ECO:0007669"/>
    <property type="project" value="InterPro"/>
</dbReference>